<sequence length="320" mass="36477">MSLNFSIIVPVYNRPNEIEELLDSLTKQDFSNDFEVLIIEDGSTEKSENIVEEYKSRLNLKYIFKENSGAGASRNFGMQKASGNYYIILDSDVIVPPQYLSEVNNALEINFTDAFGGPDAAHKSFTSLQKAINYSMTSVLTTGGIRGKKQAVGKFQPRSFNLGLSKRAFNKTQGFSKMKNGEDIDLTFRLWENGFGTQLIEKAFVYHKRRSSIQQFFKQTFGFGTARPILNKKYPETAKPTYWFPSLFIIGIDISIILAIFGYNQLLYFYGFYFLLIFLDSLVQNKNLKVAFLSVFTSLTQFLGYGLGFLESKFYPKKNK</sequence>
<protein>
    <submittedName>
        <fullName evidence="3">Glycosyl transferase family 2</fullName>
    </submittedName>
</protein>
<dbReference type="GO" id="GO:0016758">
    <property type="term" value="F:hexosyltransferase activity"/>
    <property type="evidence" value="ECO:0007669"/>
    <property type="project" value="UniProtKB-ARBA"/>
</dbReference>
<dbReference type="Proteomes" id="UP000076923">
    <property type="component" value="Unassembled WGS sequence"/>
</dbReference>
<evidence type="ECO:0000259" key="2">
    <source>
        <dbReference type="Pfam" id="PF00535"/>
    </source>
</evidence>
<dbReference type="Pfam" id="PF00535">
    <property type="entry name" value="Glycos_transf_2"/>
    <property type="match status" value="1"/>
</dbReference>
<proteinExistence type="predicted"/>
<dbReference type="InterPro" id="IPR029044">
    <property type="entry name" value="Nucleotide-diphossugar_trans"/>
</dbReference>
<dbReference type="STRING" id="1333662.LPB303_11290"/>
<dbReference type="Gene3D" id="3.90.550.10">
    <property type="entry name" value="Spore Coat Polysaccharide Biosynthesis Protein SpsA, Chain A"/>
    <property type="match status" value="1"/>
</dbReference>
<evidence type="ECO:0000313" key="3">
    <source>
        <dbReference type="EMBL" id="OAD44734.1"/>
    </source>
</evidence>
<keyword evidence="3" id="KW-0808">Transferase</keyword>
<feature type="transmembrane region" description="Helical" evidence="1">
    <location>
        <begin position="242"/>
        <end position="261"/>
    </location>
</feature>
<dbReference type="PANTHER" id="PTHR22916:SF64">
    <property type="entry name" value="TRANSFERASE, PUTATIVE-RELATED"/>
    <property type="match status" value="1"/>
</dbReference>
<dbReference type="AlphaFoldDB" id="A0A176TA11"/>
<accession>A0A176TA11</accession>
<keyword evidence="1" id="KW-0472">Membrane</keyword>
<keyword evidence="4" id="KW-1185">Reference proteome</keyword>
<organism evidence="3 4">
    <name type="scientific">Polaribacter atrinae</name>
    <dbReference type="NCBI Taxonomy" id="1333662"/>
    <lineage>
        <taxon>Bacteria</taxon>
        <taxon>Pseudomonadati</taxon>
        <taxon>Bacteroidota</taxon>
        <taxon>Flavobacteriia</taxon>
        <taxon>Flavobacteriales</taxon>
        <taxon>Flavobacteriaceae</taxon>
    </lineage>
</organism>
<dbReference type="OrthoDB" id="9813550at2"/>
<comment type="caution">
    <text evidence="3">The sequence shown here is derived from an EMBL/GenBank/DDBJ whole genome shotgun (WGS) entry which is preliminary data.</text>
</comment>
<dbReference type="EMBL" id="LVWE01000040">
    <property type="protein sequence ID" value="OAD44734.1"/>
    <property type="molecule type" value="Genomic_DNA"/>
</dbReference>
<feature type="transmembrane region" description="Helical" evidence="1">
    <location>
        <begin position="290"/>
        <end position="310"/>
    </location>
</feature>
<feature type="domain" description="Glycosyltransferase 2-like" evidence="2">
    <location>
        <begin position="6"/>
        <end position="134"/>
    </location>
</feature>
<keyword evidence="1" id="KW-1133">Transmembrane helix</keyword>
<dbReference type="InterPro" id="IPR001173">
    <property type="entry name" value="Glyco_trans_2-like"/>
</dbReference>
<dbReference type="SUPFAM" id="SSF53448">
    <property type="entry name" value="Nucleotide-diphospho-sugar transferases"/>
    <property type="match status" value="1"/>
</dbReference>
<gene>
    <name evidence="3" type="ORF">LPB303_11290</name>
</gene>
<keyword evidence="1" id="KW-0812">Transmembrane</keyword>
<evidence type="ECO:0000313" key="4">
    <source>
        <dbReference type="Proteomes" id="UP000076923"/>
    </source>
</evidence>
<feature type="transmembrane region" description="Helical" evidence="1">
    <location>
        <begin position="267"/>
        <end position="283"/>
    </location>
</feature>
<name>A0A176TA11_9FLAO</name>
<dbReference type="PANTHER" id="PTHR22916">
    <property type="entry name" value="GLYCOSYLTRANSFERASE"/>
    <property type="match status" value="1"/>
</dbReference>
<reference evidence="3 4" key="1">
    <citation type="submission" date="2016-02" db="EMBL/GenBank/DDBJ databases">
        <title>Draft genome sequence of Polaribacter atrinae KACC17473.</title>
        <authorList>
            <person name="Shin S.-K."/>
            <person name="Yi H."/>
        </authorList>
    </citation>
    <scope>NUCLEOTIDE SEQUENCE [LARGE SCALE GENOMIC DNA]</scope>
    <source>
        <strain evidence="3 4">KACC 17473</strain>
    </source>
</reference>
<dbReference type="RefSeq" id="WP_068450221.1">
    <property type="nucleotide sequence ID" value="NZ_CP150660.1"/>
</dbReference>
<evidence type="ECO:0000256" key="1">
    <source>
        <dbReference type="SAM" id="Phobius"/>
    </source>
</evidence>